<dbReference type="AlphaFoldDB" id="A0A3A3Z1S2"/>
<dbReference type="EMBL" id="QZEZ01000002">
    <property type="protein sequence ID" value="RJK97123.1"/>
    <property type="molecule type" value="Genomic_DNA"/>
</dbReference>
<dbReference type="Proteomes" id="UP000265614">
    <property type="component" value="Unassembled WGS sequence"/>
</dbReference>
<reference evidence="1 2" key="1">
    <citation type="submission" date="2018-09" db="EMBL/GenBank/DDBJ databases">
        <title>YIM 75000 draft genome.</title>
        <authorList>
            <person name="Tang S."/>
            <person name="Feng Y."/>
        </authorList>
    </citation>
    <scope>NUCLEOTIDE SEQUENCE [LARGE SCALE GENOMIC DNA]</scope>
    <source>
        <strain evidence="1 2">YIM 75000</strain>
    </source>
</reference>
<proteinExistence type="predicted"/>
<accession>A0A3A3Z1S2</accession>
<gene>
    <name evidence="1" type="ORF">D5H78_07905</name>
</gene>
<evidence type="ECO:0000313" key="2">
    <source>
        <dbReference type="Proteomes" id="UP000265614"/>
    </source>
</evidence>
<organism evidence="1 2">
    <name type="scientific">Vallicoccus soli</name>
    <dbReference type="NCBI Taxonomy" id="2339232"/>
    <lineage>
        <taxon>Bacteria</taxon>
        <taxon>Bacillati</taxon>
        <taxon>Actinomycetota</taxon>
        <taxon>Actinomycetes</taxon>
        <taxon>Motilibacterales</taxon>
        <taxon>Vallicoccaceae</taxon>
        <taxon>Vallicoccus</taxon>
    </lineage>
</organism>
<evidence type="ECO:0000313" key="1">
    <source>
        <dbReference type="EMBL" id="RJK97123.1"/>
    </source>
</evidence>
<keyword evidence="2" id="KW-1185">Reference proteome</keyword>
<comment type="caution">
    <text evidence="1">The sequence shown here is derived from an EMBL/GenBank/DDBJ whole genome shotgun (WGS) entry which is preliminary data.</text>
</comment>
<protein>
    <submittedName>
        <fullName evidence="1">Uncharacterized protein</fullName>
    </submittedName>
</protein>
<sequence>MGAVQLPEGPGPWLAAAAAALALGAGLRRAPGVLRAAPRVPPRDPPLERLARDLHRLLGELERIERSDLPAKAARLRATALAYDDVLLAAARALEAVDLPPAVAPPLPAAQRIEVEAALARQGLRW</sequence>
<name>A0A3A3Z1S2_9ACTN</name>